<feature type="region of interest" description="Disordered" evidence="1">
    <location>
        <begin position="294"/>
        <end position="342"/>
    </location>
</feature>
<gene>
    <name evidence="3" type="ORF">AAE3_LOCUS13256</name>
</gene>
<name>A0A8S0W5C1_CYCAE</name>
<dbReference type="Gene3D" id="2.60.120.260">
    <property type="entry name" value="Galactose-binding domain-like"/>
    <property type="match status" value="1"/>
</dbReference>
<feature type="compositionally biased region" description="Polar residues" evidence="1">
    <location>
        <begin position="305"/>
        <end position="317"/>
    </location>
</feature>
<keyword evidence="2" id="KW-0812">Transmembrane</keyword>
<feature type="region of interest" description="Disordered" evidence="1">
    <location>
        <begin position="188"/>
        <end position="214"/>
    </location>
</feature>
<keyword evidence="2" id="KW-1133">Transmembrane helix</keyword>
<proteinExistence type="predicted"/>
<evidence type="ECO:0000313" key="4">
    <source>
        <dbReference type="Proteomes" id="UP000467700"/>
    </source>
</evidence>
<keyword evidence="4" id="KW-1185">Reference proteome</keyword>
<accession>A0A8S0W5C1</accession>
<feature type="compositionally biased region" description="Polar residues" evidence="1">
    <location>
        <begin position="324"/>
        <end position="337"/>
    </location>
</feature>
<feature type="region of interest" description="Disordered" evidence="1">
    <location>
        <begin position="230"/>
        <end position="250"/>
    </location>
</feature>
<dbReference type="Proteomes" id="UP000467700">
    <property type="component" value="Unassembled WGS sequence"/>
</dbReference>
<dbReference type="OrthoDB" id="3265734at2759"/>
<dbReference type="AlphaFoldDB" id="A0A8S0W5C1"/>
<evidence type="ECO:0000256" key="1">
    <source>
        <dbReference type="SAM" id="MobiDB-lite"/>
    </source>
</evidence>
<organism evidence="3 4">
    <name type="scientific">Cyclocybe aegerita</name>
    <name type="common">Black poplar mushroom</name>
    <name type="synonym">Agrocybe aegerita</name>
    <dbReference type="NCBI Taxonomy" id="1973307"/>
    <lineage>
        <taxon>Eukaryota</taxon>
        <taxon>Fungi</taxon>
        <taxon>Dikarya</taxon>
        <taxon>Basidiomycota</taxon>
        <taxon>Agaricomycotina</taxon>
        <taxon>Agaricomycetes</taxon>
        <taxon>Agaricomycetidae</taxon>
        <taxon>Agaricales</taxon>
        <taxon>Agaricineae</taxon>
        <taxon>Bolbitiaceae</taxon>
        <taxon>Cyclocybe</taxon>
    </lineage>
</organism>
<comment type="caution">
    <text evidence="3">The sequence shown here is derived from an EMBL/GenBank/DDBJ whole genome shotgun (WGS) entry which is preliminary data.</text>
</comment>
<evidence type="ECO:0000256" key="2">
    <source>
        <dbReference type="SAM" id="Phobius"/>
    </source>
</evidence>
<protein>
    <submittedName>
        <fullName evidence="3">Uncharacterized protein</fullName>
    </submittedName>
</protein>
<dbReference type="EMBL" id="CACVBS010000101">
    <property type="protein sequence ID" value="CAA7271196.1"/>
    <property type="molecule type" value="Genomic_DNA"/>
</dbReference>
<evidence type="ECO:0000313" key="3">
    <source>
        <dbReference type="EMBL" id="CAA7271196.1"/>
    </source>
</evidence>
<feature type="transmembrane region" description="Helical" evidence="2">
    <location>
        <begin position="254"/>
        <end position="278"/>
    </location>
</feature>
<sequence>MGLDVDDTNSAIQYSSGWTNRPALGQYQETGHATSQAGASLTFTFEGTAIRMICTVPGGHDLYSRAQVVLDGGSPRLLEHTTHPSDFYNDQWYDSGSLFNGRHTITVTNPGGSSAAPFVLDKFNIDGTVVNVNPPAAAPTTTSTRREVITSTQVVIATRVTTTDAVISGSTTRVSTLITSSSTSTATSTVSVSETSASATSHTDSQSTESSSEKTVTAVQFLTSTAADGSVSTQTTLPSTNDPTSASATSEKPLGLIIGSVLGGTAVILLFLLLLICLRRRNRTHILLPDDREARPSRHRDTAVTPFNLNRSGSGASRSGDLTAINSSTGHTRSSESANDHPPYIAGAAGVAYLARNISEKSRHLYISESPTSLYSPSAHPANDPFTSPPIRLLPATRSTPTTLPHLDTGGGGPSLTRPNYMSGETVMMSSTDIYARTPALGPVDSRDVPPAYQSVRNTNSGASFAASTLRNTQGAG</sequence>
<reference evidence="3 4" key="1">
    <citation type="submission" date="2020-01" db="EMBL/GenBank/DDBJ databases">
        <authorList>
            <person name="Gupta K D."/>
        </authorList>
    </citation>
    <scope>NUCLEOTIDE SEQUENCE [LARGE SCALE GENOMIC DNA]</scope>
</reference>
<feature type="region of interest" description="Disordered" evidence="1">
    <location>
        <begin position="398"/>
        <end position="418"/>
    </location>
</feature>
<keyword evidence="2" id="KW-0472">Membrane</keyword>